<comment type="caution">
    <text evidence="5">The sequence shown here is derived from an EMBL/GenBank/DDBJ whole genome shotgun (WGS) entry which is preliminary data.</text>
</comment>
<feature type="domain" description="Alpha/beta hydrolase fold-3" evidence="4">
    <location>
        <begin position="86"/>
        <end position="284"/>
    </location>
</feature>
<dbReference type="RefSeq" id="WP_049700379.1">
    <property type="nucleotide sequence ID" value="NZ_CBDRLS010000002.1"/>
</dbReference>
<dbReference type="Gene3D" id="3.40.50.1820">
    <property type="entry name" value="alpha/beta hydrolase"/>
    <property type="match status" value="1"/>
</dbReference>
<dbReference type="InterPro" id="IPR013094">
    <property type="entry name" value="AB_hydrolase_3"/>
</dbReference>
<keyword evidence="6" id="KW-1185">Reference proteome</keyword>
<proteinExistence type="inferred from homology"/>
<evidence type="ECO:0000256" key="1">
    <source>
        <dbReference type="ARBA" id="ARBA00010515"/>
    </source>
</evidence>
<dbReference type="InterPro" id="IPR033140">
    <property type="entry name" value="Lipase_GDXG_put_SER_AS"/>
</dbReference>
<dbReference type="PANTHER" id="PTHR48081:SF8">
    <property type="entry name" value="ALPHA_BETA HYDROLASE FOLD-3 DOMAIN-CONTAINING PROTEIN-RELATED"/>
    <property type="match status" value="1"/>
</dbReference>
<dbReference type="GO" id="GO:0016787">
    <property type="term" value="F:hydrolase activity"/>
    <property type="evidence" value="ECO:0007669"/>
    <property type="project" value="UniProtKB-KW"/>
</dbReference>
<evidence type="ECO:0000256" key="3">
    <source>
        <dbReference type="PROSITE-ProRule" id="PRU10038"/>
    </source>
</evidence>
<evidence type="ECO:0000256" key="2">
    <source>
        <dbReference type="ARBA" id="ARBA00022801"/>
    </source>
</evidence>
<dbReference type="PANTHER" id="PTHR48081">
    <property type="entry name" value="AB HYDROLASE SUPERFAMILY PROTEIN C4A8.06C"/>
    <property type="match status" value="1"/>
</dbReference>
<dbReference type="Pfam" id="PF07859">
    <property type="entry name" value="Abhydrolase_3"/>
    <property type="match status" value="1"/>
</dbReference>
<comment type="similarity">
    <text evidence="1">Belongs to the 'GDXG' lipolytic enzyme family.</text>
</comment>
<keyword evidence="2 5" id="KW-0378">Hydrolase</keyword>
<accession>A0ABR5I8N0</accession>
<dbReference type="SUPFAM" id="SSF53474">
    <property type="entry name" value="alpha/beta-Hydrolases"/>
    <property type="match status" value="1"/>
</dbReference>
<name>A0ABR5I8N0_9ACTN</name>
<dbReference type="Proteomes" id="UP000037247">
    <property type="component" value="Unassembled WGS sequence"/>
</dbReference>
<evidence type="ECO:0000259" key="4">
    <source>
        <dbReference type="Pfam" id="PF07859"/>
    </source>
</evidence>
<gene>
    <name evidence="5" type="ORF">ABW18_18080</name>
</gene>
<organism evidence="5 6">
    <name type="scientific">Gordonia jacobaea</name>
    <dbReference type="NCBI Taxonomy" id="122202"/>
    <lineage>
        <taxon>Bacteria</taxon>
        <taxon>Bacillati</taxon>
        <taxon>Actinomycetota</taxon>
        <taxon>Actinomycetes</taxon>
        <taxon>Mycobacteriales</taxon>
        <taxon>Gordoniaceae</taxon>
        <taxon>Gordonia</taxon>
    </lineage>
</organism>
<dbReference type="InterPro" id="IPR050300">
    <property type="entry name" value="GDXG_lipolytic_enzyme"/>
</dbReference>
<evidence type="ECO:0000313" key="6">
    <source>
        <dbReference type="Proteomes" id="UP000037247"/>
    </source>
</evidence>
<reference evidence="5 6" key="1">
    <citation type="submission" date="2015-05" db="EMBL/GenBank/DDBJ databases">
        <title>Draft genome sequence of the bacterium Gordonia jacobaea a new member of the Gordonia genus.</title>
        <authorList>
            <person name="Jimenez-Galisteo G."/>
            <person name="Dominguez A."/>
            <person name="Munoz E."/>
            <person name="Vinas M."/>
        </authorList>
    </citation>
    <scope>NUCLEOTIDE SEQUENCE [LARGE SCALE GENOMIC DNA]</scope>
    <source>
        <strain evidence="6">mv1</strain>
    </source>
</reference>
<dbReference type="PROSITE" id="PS01174">
    <property type="entry name" value="LIPASE_GDXG_SER"/>
    <property type="match status" value="1"/>
</dbReference>
<sequence>MPIVHHRKASALSYPLWFATRALLKPTLAVWPLNRPGLAGLFLIDRLFAGAPEPRHVVREQMELAGRPTEVVMPSGPSRRDADTAILYLHGGAFVVGGLGTHRSIVARLAKACALPVFSLEYRQLPKAGVGTSVDDAMAAYRELLSERGYRRLIVAGDSAGGFLAMKVAEGTYTAGLPTPVALIGFSPLLDLDLGTNPDRCSRSDAYLPMSKMARLVPLLDRGPIPLRGARRAADIDAEAFPPTVMITAENEMLEADVIELIERLDEAGVDAVAHSYSWQVHAFPVMNARHTETLHAVETTAAFTTQAVRDAKAADERDAKAVG</sequence>
<protein>
    <submittedName>
        <fullName evidence="5">Alpha/beta hydrolase</fullName>
    </submittedName>
</protein>
<dbReference type="EMBL" id="LDTZ01000021">
    <property type="protein sequence ID" value="KNA89931.1"/>
    <property type="molecule type" value="Genomic_DNA"/>
</dbReference>
<evidence type="ECO:0000313" key="5">
    <source>
        <dbReference type="EMBL" id="KNA89931.1"/>
    </source>
</evidence>
<feature type="active site" evidence="3">
    <location>
        <position position="159"/>
    </location>
</feature>
<dbReference type="InterPro" id="IPR029058">
    <property type="entry name" value="AB_hydrolase_fold"/>
</dbReference>